<dbReference type="AlphaFoldDB" id="A0A0C1VQS7"/>
<accession>A0A0C1VQS7</accession>
<organism evidence="3 4">
    <name type="scientific">Vibrio owensii CAIM 1854 = LMG 25443</name>
    <dbReference type="NCBI Taxonomy" id="1229493"/>
    <lineage>
        <taxon>Bacteria</taxon>
        <taxon>Pseudomonadati</taxon>
        <taxon>Pseudomonadota</taxon>
        <taxon>Gammaproteobacteria</taxon>
        <taxon>Vibrionales</taxon>
        <taxon>Vibrionaceae</taxon>
        <taxon>Vibrio</taxon>
    </lineage>
</organism>
<evidence type="ECO:0000313" key="4">
    <source>
        <dbReference type="Proteomes" id="UP000031586"/>
    </source>
</evidence>
<keyword evidence="2" id="KW-0472">Membrane</keyword>
<evidence type="ECO:0000256" key="2">
    <source>
        <dbReference type="SAM" id="Phobius"/>
    </source>
</evidence>
<evidence type="ECO:0000313" key="3">
    <source>
        <dbReference type="EMBL" id="KIF52248.1"/>
    </source>
</evidence>
<evidence type="ECO:0000256" key="1">
    <source>
        <dbReference type="SAM" id="MobiDB-lite"/>
    </source>
</evidence>
<feature type="region of interest" description="Disordered" evidence="1">
    <location>
        <begin position="38"/>
        <end position="61"/>
    </location>
</feature>
<keyword evidence="2" id="KW-0812">Transmembrane</keyword>
<reference evidence="3 4" key="1">
    <citation type="submission" date="2014-07" db="EMBL/GenBank/DDBJ databases">
        <title>Unique and conserved regions in Vibrio harveyi and related species in comparison with the shrimp pathogen Vibrio harveyi CAIM 1792.</title>
        <authorList>
            <person name="Espinoza-Valles I."/>
            <person name="Vora G."/>
            <person name="Leekitcharoenphon P."/>
            <person name="Ussery D."/>
            <person name="Hoj L."/>
            <person name="Gomez-Gil B."/>
        </authorList>
    </citation>
    <scope>NUCLEOTIDE SEQUENCE [LARGE SCALE GENOMIC DNA]</scope>
    <source>
        <strain evidence="4">CAIM 1854 / LMG 25443</strain>
    </source>
</reference>
<name>A0A0C1VQS7_9VIBR</name>
<dbReference type="Proteomes" id="UP000031586">
    <property type="component" value="Unassembled WGS sequence"/>
</dbReference>
<dbReference type="PATRIC" id="fig|1229493.5.peg.2284"/>
<protein>
    <submittedName>
        <fullName evidence="3">Uncharacterized protein</fullName>
    </submittedName>
</protein>
<feature type="transmembrane region" description="Helical" evidence="2">
    <location>
        <begin position="12"/>
        <end position="29"/>
    </location>
</feature>
<keyword evidence="2" id="KW-1133">Transmembrane helix</keyword>
<dbReference type="EMBL" id="JPRD01000024">
    <property type="protein sequence ID" value="KIF52248.1"/>
    <property type="molecule type" value="Genomic_DNA"/>
</dbReference>
<proteinExistence type="predicted"/>
<dbReference type="RefSeq" id="WP_020197032.1">
    <property type="nucleotide sequence ID" value="NZ_BAOH01000094.1"/>
</dbReference>
<comment type="caution">
    <text evidence="3">The sequence shown here is derived from an EMBL/GenBank/DDBJ whole genome shotgun (WGS) entry which is preliminary data.</text>
</comment>
<sequence length="61" mass="6964">MDWIMQNKEWLFSGVAIAVPIAVLSYFFSNRNNKQIQKGGNNSTNIQIGKNLNLRGKHDDK</sequence>
<feature type="compositionally biased region" description="Polar residues" evidence="1">
    <location>
        <begin position="38"/>
        <end position="50"/>
    </location>
</feature>
<gene>
    <name evidence="3" type="ORF">H735_15670</name>
</gene>